<organism evidence="1 2">
    <name type="scientific">Rhinocladiella mackenziei CBS 650.93</name>
    <dbReference type="NCBI Taxonomy" id="1442369"/>
    <lineage>
        <taxon>Eukaryota</taxon>
        <taxon>Fungi</taxon>
        <taxon>Dikarya</taxon>
        <taxon>Ascomycota</taxon>
        <taxon>Pezizomycotina</taxon>
        <taxon>Eurotiomycetes</taxon>
        <taxon>Chaetothyriomycetidae</taxon>
        <taxon>Chaetothyriales</taxon>
        <taxon>Herpotrichiellaceae</taxon>
        <taxon>Rhinocladiella</taxon>
    </lineage>
</organism>
<name>A0A0D2IXH5_9EURO</name>
<dbReference type="Gene3D" id="3.30.530.20">
    <property type="match status" value="1"/>
</dbReference>
<dbReference type="Pfam" id="PF10604">
    <property type="entry name" value="Polyketide_cyc2"/>
    <property type="match status" value="1"/>
</dbReference>
<dbReference type="EMBL" id="KN847476">
    <property type="protein sequence ID" value="KIX08026.1"/>
    <property type="molecule type" value="Genomic_DNA"/>
</dbReference>
<reference evidence="1 2" key="1">
    <citation type="submission" date="2015-01" db="EMBL/GenBank/DDBJ databases">
        <title>The Genome Sequence of Rhinocladiella mackenzie CBS 650.93.</title>
        <authorList>
            <consortium name="The Broad Institute Genomics Platform"/>
            <person name="Cuomo C."/>
            <person name="de Hoog S."/>
            <person name="Gorbushina A."/>
            <person name="Stielow B."/>
            <person name="Teixiera M."/>
            <person name="Abouelleil A."/>
            <person name="Chapman S.B."/>
            <person name="Priest M."/>
            <person name="Young S.K."/>
            <person name="Wortman J."/>
            <person name="Nusbaum C."/>
            <person name="Birren B."/>
        </authorList>
    </citation>
    <scope>NUCLEOTIDE SEQUENCE [LARGE SCALE GENOMIC DNA]</scope>
    <source>
        <strain evidence="1 2">CBS 650.93</strain>
    </source>
</reference>
<sequence>MPALSSIVIDAPSDQVWDVLIDFDHWKDWNTWFSSIHSHDPNPAVGTKITFTNKTSETAKPGTYNAHMVTWEPKKEFAWKGGPMPTSLSWVLRGHHWFILVPQEGGKTRFDHGERIEGMLKFLVPNSMVQDLIKMINKFNGELKRRVEQGKR</sequence>
<evidence type="ECO:0000313" key="2">
    <source>
        <dbReference type="Proteomes" id="UP000053617"/>
    </source>
</evidence>
<evidence type="ECO:0000313" key="1">
    <source>
        <dbReference type="EMBL" id="KIX08026.1"/>
    </source>
</evidence>
<dbReference type="HOGENOM" id="CLU_069867_4_0_1"/>
<proteinExistence type="predicted"/>
<dbReference type="GeneID" id="25290752"/>
<dbReference type="STRING" id="1442369.A0A0D2IXH5"/>
<dbReference type="OrthoDB" id="509124at2759"/>
<dbReference type="InterPro" id="IPR023393">
    <property type="entry name" value="START-like_dom_sf"/>
</dbReference>
<dbReference type="PANTHER" id="PTHR36166">
    <property type="entry name" value="CHROMOSOME 9, WHOLE GENOME SHOTGUN SEQUENCE"/>
    <property type="match status" value="1"/>
</dbReference>
<evidence type="ECO:0008006" key="3">
    <source>
        <dbReference type="Google" id="ProtNLM"/>
    </source>
</evidence>
<dbReference type="AlphaFoldDB" id="A0A0D2IXH5"/>
<keyword evidence="2" id="KW-1185">Reference proteome</keyword>
<dbReference type="SUPFAM" id="SSF55961">
    <property type="entry name" value="Bet v1-like"/>
    <property type="match status" value="1"/>
</dbReference>
<protein>
    <recommendedName>
        <fullName evidence="3">Coenzyme Q-binding protein COQ10 START domain-containing protein</fullName>
    </recommendedName>
</protein>
<dbReference type="InterPro" id="IPR019587">
    <property type="entry name" value="Polyketide_cyclase/dehydratase"/>
</dbReference>
<dbReference type="RefSeq" id="XP_013275162.1">
    <property type="nucleotide sequence ID" value="XM_013419708.1"/>
</dbReference>
<gene>
    <name evidence="1" type="ORF">Z518_02681</name>
</gene>
<dbReference type="VEuPathDB" id="FungiDB:Z518_02681"/>
<dbReference type="PANTHER" id="PTHR36166:SF1">
    <property type="entry name" value="SRPBCC DOMAIN-CONTAINING PROTEIN"/>
    <property type="match status" value="1"/>
</dbReference>
<dbReference type="CDD" id="cd07822">
    <property type="entry name" value="SRPBCC_4"/>
    <property type="match status" value="1"/>
</dbReference>
<dbReference type="Proteomes" id="UP000053617">
    <property type="component" value="Unassembled WGS sequence"/>
</dbReference>
<accession>A0A0D2IXH5</accession>